<accession>A0AAD7JMH5</accession>
<feature type="compositionally biased region" description="Basic and acidic residues" evidence="1">
    <location>
        <begin position="545"/>
        <end position="554"/>
    </location>
</feature>
<feature type="region of interest" description="Disordered" evidence="1">
    <location>
        <begin position="310"/>
        <end position="374"/>
    </location>
</feature>
<feature type="compositionally biased region" description="Basic and acidic residues" evidence="1">
    <location>
        <begin position="345"/>
        <end position="356"/>
    </location>
</feature>
<evidence type="ECO:0000313" key="3">
    <source>
        <dbReference type="EMBL" id="KAJ7766013.1"/>
    </source>
</evidence>
<dbReference type="AlphaFoldDB" id="A0AAD7JMH5"/>
<evidence type="ECO:0000256" key="1">
    <source>
        <dbReference type="SAM" id="MobiDB-lite"/>
    </source>
</evidence>
<feature type="compositionally biased region" description="Basic and acidic residues" evidence="1">
    <location>
        <begin position="187"/>
        <end position="200"/>
    </location>
</feature>
<feature type="transmembrane region" description="Helical" evidence="2">
    <location>
        <begin position="643"/>
        <end position="662"/>
    </location>
</feature>
<gene>
    <name evidence="3" type="ORF">B0H16DRAFT_1522790</name>
</gene>
<feature type="compositionally biased region" description="Acidic residues" evidence="1">
    <location>
        <begin position="333"/>
        <end position="344"/>
    </location>
</feature>
<keyword evidence="2" id="KW-0472">Membrane</keyword>
<keyword evidence="4" id="KW-1185">Reference proteome</keyword>
<sequence length="663" mass="67798">MGGMGAERIRPLSMGVDLDGFLARVRDGPRAAAAAAARAGTSPGAGVGAPHTQSLGVVSSRAAMNMVNGNVPARIHAGTIGHAPPHGAVGVAGIVPRKDSVSPPAAGAAGGPAAAEQAPEEDPLVTQLRAQLAETRSILDQAMSAASNLELRYSSAADVNADTAPAPEETDATHTGTRSLRDELATLRSEVREAQVEEGRRRARARGRGRAGTILADVESASPAPPAADVPPHRPPHLLLHGDQGEGDEDAEDNDDDSEEREKGQRGGAADEQWADDVDFRAEVADMKVPLSPASSAARVERLRGVFDEDDDDLADDSSDGSFLGGLGGGAEADVDAASAEDGEGEQKDGQEDRAVDGVPAARGDEAGASASGLGAEDEAALAARLDIIADQLATLQSRLASMQSAPLAVSAEGTESALDGLDGRVRALEEAVPAESSAPFAITLPSLPSALPSSSPSAVAPSPTDSDSLEVEKLKSSLLSTLASLKIEWETFREETSAFSRPAFLYAPRSDADATVSDDDKADMSDASDSENTKSAPSLLGPTWREDPDDARVPGRWGLLTPAGSVRAMSPARASALAPTWPVPLPLGAFSSPAANGLPAMNDTAPAFVEKHGDETVPAHPVEMVAEDAGKPATKEVKGDPFLLFGAVGAGVAIVAAAWWGA</sequence>
<dbReference type="EMBL" id="JARKIB010000024">
    <property type="protein sequence ID" value="KAJ7766013.1"/>
    <property type="molecule type" value="Genomic_DNA"/>
</dbReference>
<dbReference type="Proteomes" id="UP001215598">
    <property type="component" value="Unassembled WGS sequence"/>
</dbReference>
<keyword evidence="2" id="KW-1133">Transmembrane helix</keyword>
<evidence type="ECO:0000256" key="2">
    <source>
        <dbReference type="SAM" id="Phobius"/>
    </source>
</evidence>
<comment type="caution">
    <text evidence="3">The sequence shown here is derived from an EMBL/GenBank/DDBJ whole genome shotgun (WGS) entry which is preliminary data.</text>
</comment>
<feature type="compositionally biased region" description="Acidic residues" evidence="1">
    <location>
        <begin position="245"/>
        <end position="259"/>
    </location>
</feature>
<feature type="compositionally biased region" description="Low complexity" evidence="1">
    <location>
        <begin position="103"/>
        <end position="117"/>
    </location>
</feature>
<feature type="region of interest" description="Disordered" evidence="1">
    <location>
        <begin position="511"/>
        <end position="554"/>
    </location>
</feature>
<feature type="compositionally biased region" description="Acidic residues" evidence="1">
    <location>
        <begin position="310"/>
        <end position="319"/>
    </location>
</feature>
<evidence type="ECO:0000313" key="4">
    <source>
        <dbReference type="Proteomes" id="UP001215598"/>
    </source>
</evidence>
<keyword evidence="2" id="KW-0812">Transmembrane</keyword>
<name>A0AAD7JMH5_9AGAR</name>
<reference evidence="3" key="1">
    <citation type="submission" date="2023-03" db="EMBL/GenBank/DDBJ databases">
        <title>Massive genome expansion in bonnet fungi (Mycena s.s.) driven by repeated elements and novel gene families across ecological guilds.</title>
        <authorList>
            <consortium name="Lawrence Berkeley National Laboratory"/>
            <person name="Harder C.B."/>
            <person name="Miyauchi S."/>
            <person name="Viragh M."/>
            <person name="Kuo A."/>
            <person name="Thoen E."/>
            <person name="Andreopoulos B."/>
            <person name="Lu D."/>
            <person name="Skrede I."/>
            <person name="Drula E."/>
            <person name="Henrissat B."/>
            <person name="Morin E."/>
            <person name="Kohler A."/>
            <person name="Barry K."/>
            <person name="LaButti K."/>
            <person name="Morin E."/>
            <person name="Salamov A."/>
            <person name="Lipzen A."/>
            <person name="Mereny Z."/>
            <person name="Hegedus B."/>
            <person name="Baldrian P."/>
            <person name="Stursova M."/>
            <person name="Weitz H."/>
            <person name="Taylor A."/>
            <person name="Grigoriev I.V."/>
            <person name="Nagy L.G."/>
            <person name="Martin F."/>
            <person name="Kauserud H."/>
        </authorList>
    </citation>
    <scope>NUCLEOTIDE SEQUENCE</scope>
    <source>
        <strain evidence="3">CBHHK182m</strain>
    </source>
</reference>
<proteinExistence type="predicted"/>
<protein>
    <submittedName>
        <fullName evidence="3">Uncharacterized protein</fullName>
    </submittedName>
</protein>
<organism evidence="3 4">
    <name type="scientific">Mycena metata</name>
    <dbReference type="NCBI Taxonomy" id="1033252"/>
    <lineage>
        <taxon>Eukaryota</taxon>
        <taxon>Fungi</taxon>
        <taxon>Dikarya</taxon>
        <taxon>Basidiomycota</taxon>
        <taxon>Agaricomycotina</taxon>
        <taxon>Agaricomycetes</taxon>
        <taxon>Agaricomycetidae</taxon>
        <taxon>Agaricales</taxon>
        <taxon>Marasmiineae</taxon>
        <taxon>Mycenaceae</taxon>
        <taxon>Mycena</taxon>
    </lineage>
</organism>
<feature type="region of interest" description="Disordered" evidence="1">
    <location>
        <begin position="100"/>
        <end position="120"/>
    </location>
</feature>
<feature type="region of interest" description="Disordered" evidence="1">
    <location>
        <begin position="187"/>
        <end position="281"/>
    </location>
</feature>